<dbReference type="AlphaFoldDB" id="F0RR46"/>
<accession>F0RR46</accession>
<name>F0RR46_DEIPM</name>
<dbReference type="InterPro" id="IPR018728">
    <property type="entry name" value="DUF2268"/>
</dbReference>
<proteinExistence type="predicted"/>
<evidence type="ECO:0000313" key="2">
    <source>
        <dbReference type="EMBL" id="ADY27755.1"/>
    </source>
</evidence>
<geneLocation type="plasmid" evidence="2 3">
    <name>pDEIPR04</name>
</geneLocation>
<dbReference type="KEGG" id="dpt:Deipr_2644"/>
<dbReference type="Pfam" id="PF10026">
    <property type="entry name" value="DUF2268"/>
    <property type="match status" value="1"/>
</dbReference>
<keyword evidence="3" id="KW-1185">Reference proteome</keyword>
<protein>
    <recommendedName>
        <fullName evidence="1">DUF2268 domain-containing protein</fullName>
    </recommendedName>
</protein>
<evidence type="ECO:0000313" key="3">
    <source>
        <dbReference type="Proteomes" id="UP000007718"/>
    </source>
</evidence>
<sequence length="300" mass="33871">MKIIEVNTLPALRQVLLAPAEQQDELFRMLVMEPMRPTWEPMLAYMPHDPSDPSLSAARLIHLYRPELGAERGLRALEQLERAQVFEVNRRVLAEAMDALHPDAHEGLSPDITLTLALMDPDGPMKEGYVGMGNTPGWVGLYIWPRNENWLKLPAITAHEFNHNIRFQQPDWTFPMTLGAYLVAEGLGETFAAELHGESSLGPWTTDLQEETLRQLAPRYEELLLDNDFTQVRGYIFGDLPPEEFGAFAVPHVGVPPYAGYALGYHIVKDFLRRTGISAAEATYLPWRDIVNGSGWMRVP</sequence>
<reference evidence="3" key="1">
    <citation type="submission" date="2011-02" db="EMBL/GenBank/DDBJ databases">
        <title>The complete sequence of plasmid4 of Deinococcus proteolyticus DSM 20540.</title>
        <authorList>
            <consortium name="US DOE Joint Genome Institute (JGI-PGF)"/>
            <person name="Lucas S."/>
            <person name="Copeland A."/>
            <person name="Lapidus A."/>
            <person name="Bruce D."/>
            <person name="Goodwin L."/>
            <person name="Pitluck S."/>
            <person name="Kyrpides N."/>
            <person name="Mavromatis K."/>
            <person name="Pagani I."/>
            <person name="Ivanova N."/>
            <person name="Ovchinnikova G."/>
            <person name="Zeytun A."/>
            <person name="Detter J.C."/>
            <person name="Han C."/>
            <person name="Land M."/>
            <person name="Hauser L."/>
            <person name="Markowitz V."/>
            <person name="Cheng J.-F."/>
            <person name="Hugenholtz P."/>
            <person name="Woyke T."/>
            <person name="Wu D."/>
            <person name="Pukall R."/>
            <person name="Steenblock K."/>
            <person name="Brambilla E."/>
            <person name="Klenk H.-P."/>
            <person name="Eisen J.A."/>
        </authorList>
    </citation>
    <scope>NUCLEOTIDE SEQUENCE [LARGE SCALE GENOMIC DNA]</scope>
    <source>
        <strain evidence="3">ATCC 35074 / DSM 20540 / JCM 6276 / NBRC 101906 / NCIMB 13154 / VKM Ac-1939 / CCM 2703 / MRP</strain>
        <plasmid evidence="3">Plasmid pDEIPR04</plasmid>
    </source>
</reference>
<dbReference type="RefSeq" id="WP_013616000.1">
    <property type="nucleotide sequence ID" value="NC_015163.1"/>
</dbReference>
<evidence type="ECO:0000259" key="1">
    <source>
        <dbReference type="Pfam" id="PF10026"/>
    </source>
</evidence>
<dbReference type="Proteomes" id="UP000007718">
    <property type="component" value="Plasmid pDEIPR04"/>
</dbReference>
<dbReference type="OrthoDB" id="69012at2"/>
<keyword evidence="2" id="KW-0614">Plasmid</keyword>
<reference evidence="2 3" key="2">
    <citation type="journal article" date="2012" name="Stand. Genomic Sci.">
        <title>Complete genome sequence of the orange-red pigmented, radioresistant Deinococcus proteolyticus type strain (MRP(T)).</title>
        <authorList>
            <person name="Copeland A."/>
            <person name="Zeytun A."/>
            <person name="Yassawong M."/>
            <person name="Nolan M."/>
            <person name="Lucas S."/>
            <person name="Hammon N."/>
            <person name="Deshpande S."/>
            <person name="Cheng J.F."/>
            <person name="Han C."/>
            <person name="Tapia R."/>
            <person name="Goodwin L.A."/>
            <person name="Pitluck S."/>
            <person name="Mavromatis K."/>
            <person name="Liolios K."/>
            <person name="Pagani I."/>
            <person name="Ivanova N."/>
            <person name="Mikhailova N."/>
            <person name="Pati A."/>
            <person name="Chen A."/>
            <person name="Palaniappan K."/>
            <person name="Land M."/>
            <person name="Hauser L."/>
            <person name="Jeffries C.D."/>
            <person name="Brambilla E.M."/>
            <person name="Rohde M."/>
            <person name="Sikorski J."/>
            <person name="Pukall R."/>
            <person name="Goker M."/>
            <person name="Detter J.C."/>
            <person name="Woyke T."/>
            <person name="Bristow J."/>
            <person name="Eisen J.A."/>
            <person name="Markowitz V."/>
            <person name="Hugenholtz P."/>
            <person name="Kyrpides N.C."/>
            <person name="Klenk H.P."/>
            <person name="Lapidus A."/>
        </authorList>
    </citation>
    <scope>NUCLEOTIDE SEQUENCE [LARGE SCALE GENOMIC DNA]</scope>
    <source>
        <strain evidence="3">ATCC 35074 / DSM 20540 / JCM 6276 / NBRC 101906 / NCIMB 13154 / VKM Ac-1939 / CCM 2703 / MRP</strain>
        <plasmid evidence="3">Plasmid pDEIPR04</plasmid>
    </source>
</reference>
<gene>
    <name evidence="2" type="ordered locus">Deipr_2644</name>
</gene>
<feature type="domain" description="DUF2268" evidence="1">
    <location>
        <begin position="110"/>
        <end position="291"/>
    </location>
</feature>
<dbReference type="EMBL" id="CP002540">
    <property type="protein sequence ID" value="ADY27755.1"/>
    <property type="molecule type" value="Genomic_DNA"/>
</dbReference>
<organism evidence="2 3">
    <name type="scientific">Deinococcus proteolyticus (strain ATCC 35074 / DSM 20540 / JCM 6276 / NBRC 101906 / NCIMB 13154 / VKM Ac-1939 / CCM 2703 / MRP)</name>
    <dbReference type="NCBI Taxonomy" id="693977"/>
    <lineage>
        <taxon>Bacteria</taxon>
        <taxon>Thermotogati</taxon>
        <taxon>Deinococcota</taxon>
        <taxon>Deinococci</taxon>
        <taxon>Deinococcales</taxon>
        <taxon>Deinococcaceae</taxon>
        <taxon>Deinococcus</taxon>
    </lineage>
</organism>
<dbReference type="HOGENOM" id="CLU_078234_0_0_0"/>